<dbReference type="STRING" id="5539.A0A3E2HQE6"/>
<dbReference type="Gene3D" id="3.40.50.10840">
    <property type="entry name" value="Putative sugar-binding, N-terminal domain"/>
    <property type="match status" value="1"/>
</dbReference>
<evidence type="ECO:0000256" key="1">
    <source>
        <dbReference type="ARBA" id="ARBA00005715"/>
    </source>
</evidence>
<dbReference type="GO" id="GO:0005524">
    <property type="term" value="F:ATP binding"/>
    <property type="evidence" value="ECO:0007669"/>
    <property type="project" value="UniProtKB-KW"/>
</dbReference>
<dbReference type="OrthoDB" id="48988at2759"/>
<feature type="non-terminal residue" evidence="9">
    <location>
        <position position="1"/>
    </location>
</feature>
<evidence type="ECO:0000256" key="2">
    <source>
        <dbReference type="ARBA" id="ARBA00022679"/>
    </source>
</evidence>
<dbReference type="InterPro" id="IPR037051">
    <property type="entry name" value="4-carb_acid_sugar_kinase_N_sf"/>
</dbReference>
<keyword evidence="2" id="KW-0808">Transferase</keyword>
<dbReference type="Proteomes" id="UP000258309">
    <property type="component" value="Unassembled WGS sequence"/>
</dbReference>
<feature type="domain" description="Four-carbon acid sugar kinase nucleotide binding" evidence="8">
    <location>
        <begin position="343"/>
        <end position="507"/>
    </location>
</feature>
<dbReference type="OMA" id="HFLVPAF"/>
<evidence type="ECO:0000256" key="3">
    <source>
        <dbReference type="ARBA" id="ARBA00022741"/>
    </source>
</evidence>
<organism evidence="9 10">
    <name type="scientific">Scytalidium lignicola</name>
    <name type="common">Hyphomycete</name>
    <dbReference type="NCBI Taxonomy" id="5539"/>
    <lineage>
        <taxon>Eukaryota</taxon>
        <taxon>Fungi</taxon>
        <taxon>Dikarya</taxon>
        <taxon>Ascomycota</taxon>
        <taxon>Pezizomycotina</taxon>
        <taxon>Leotiomycetes</taxon>
        <taxon>Leotiomycetes incertae sedis</taxon>
        <taxon>Scytalidium</taxon>
    </lineage>
</organism>
<evidence type="ECO:0000259" key="7">
    <source>
        <dbReference type="Pfam" id="PF07005"/>
    </source>
</evidence>
<dbReference type="EMBL" id="NCSJ02000007">
    <property type="protein sequence ID" value="RFU35588.1"/>
    <property type="molecule type" value="Genomic_DNA"/>
</dbReference>
<evidence type="ECO:0008006" key="11">
    <source>
        <dbReference type="Google" id="ProtNLM"/>
    </source>
</evidence>
<accession>A0A3E2HQE6</accession>
<dbReference type="Pfam" id="PF17042">
    <property type="entry name" value="NBD_C"/>
    <property type="match status" value="1"/>
</dbReference>
<keyword evidence="10" id="KW-1185">Reference proteome</keyword>
<name>A0A3E2HQE6_SCYLI</name>
<evidence type="ECO:0000313" key="10">
    <source>
        <dbReference type="Proteomes" id="UP000258309"/>
    </source>
</evidence>
<dbReference type="Pfam" id="PF07005">
    <property type="entry name" value="SBD_N"/>
    <property type="match status" value="1"/>
</dbReference>
<dbReference type="AlphaFoldDB" id="A0A3E2HQE6"/>
<feature type="non-terminal residue" evidence="9">
    <location>
        <position position="516"/>
    </location>
</feature>
<dbReference type="InterPro" id="IPR031475">
    <property type="entry name" value="NBD_C"/>
</dbReference>
<evidence type="ECO:0000259" key="8">
    <source>
        <dbReference type="Pfam" id="PF17042"/>
    </source>
</evidence>
<evidence type="ECO:0000256" key="4">
    <source>
        <dbReference type="ARBA" id="ARBA00022777"/>
    </source>
</evidence>
<proteinExistence type="inferred from homology"/>
<evidence type="ECO:0000313" key="9">
    <source>
        <dbReference type="EMBL" id="RFU35588.1"/>
    </source>
</evidence>
<evidence type="ECO:0000256" key="5">
    <source>
        <dbReference type="ARBA" id="ARBA00022840"/>
    </source>
</evidence>
<reference evidence="9 10" key="1">
    <citation type="submission" date="2018-05" db="EMBL/GenBank/DDBJ databases">
        <title>Draft genome sequence of Scytalidium lignicola DSM 105466, a ubiquitous saprotrophic fungus.</title>
        <authorList>
            <person name="Buettner E."/>
            <person name="Gebauer A.M."/>
            <person name="Hofrichter M."/>
            <person name="Liers C."/>
            <person name="Kellner H."/>
        </authorList>
    </citation>
    <scope>NUCLEOTIDE SEQUENCE [LARGE SCALE GENOMIC DNA]</scope>
    <source>
        <strain evidence="9 10">DSM 105466</strain>
    </source>
</reference>
<protein>
    <recommendedName>
        <fullName evidence="11">Four-carbon acid sugar kinase nucleotide binding domain-containing protein</fullName>
    </recommendedName>
</protein>
<sequence>MPNESPDRRSRALGLYNHIVDFLYFFGPKTKIEPGEKWPVDAKPVPVSDALSRLPPPYTHSDPHKEILEHLDSRKSPPVLVVLDDDPTGTQTCHNISVLTTWGIDDLVCEFKTEPRGFFILTNSRAYPPDGARDLMRSICKAVKTVAQMMRTEVEIVLRGDSTLRGHFPLEPDIADEIFGTFDAWIVAPYFFEGGRFTIDDVHYVKSGDVLVPAAQTPFAADASFGYKSSNLRNYVHEKAPGRFTAEQVTSISLTDVRIGGPGCIDDILQAVKRPSVVIVNAVEPNDMDVFCAGLLRARSSGKKFLYRTGAAFVSSRLGIARIAPLGRTDINFQVSDKPRGALIVAGSYVPKTTAQLTALISRRADKLHVIEVQIDQLTGSNRTKTIEAATADLEHCLQSGKDVLLMTSRKLVTRGDGKDNLALGSLVMSGLVQIARNNQICPRYFIAKGGITSSDMASKALGMKRARVTGQAAPGVPVWINDDNESKFPGIPYVVFPGNVGDDSTLAEIVEQWAE</sequence>
<dbReference type="InterPro" id="IPR010737">
    <property type="entry name" value="4-carb_acid_sugar_kinase_N"/>
</dbReference>
<comment type="similarity">
    <text evidence="1">Belongs to the four-carbon acid sugar kinase family.</text>
</comment>
<keyword evidence="4" id="KW-0418">Kinase</keyword>
<dbReference type="InterPro" id="IPR042213">
    <property type="entry name" value="NBD_C_sf"/>
</dbReference>
<keyword evidence="6" id="KW-0119">Carbohydrate metabolism</keyword>
<feature type="domain" description="Four-carbon acid sugar kinase N-terminal" evidence="7">
    <location>
        <begin position="80"/>
        <end position="316"/>
    </location>
</feature>
<keyword evidence="5" id="KW-0067">ATP-binding</keyword>
<dbReference type="Gene3D" id="3.40.980.20">
    <property type="entry name" value="Four-carbon acid sugar kinase, nucleotide binding domain"/>
    <property type="match status" value="1"/>
</dbReference>
<gene>
    <name evidence="9" type="ORF">B7463_g788</name>
</gene>
<evidence type="ECO:0000256" key="6">
    <source>
        <dbReference type="ARBA" id="ARBA00023277"/>
    </source>
</evidence>
<comment type="caution">
    <text evidence="9">The sequence shown here is derived from an EMBL/GenBank/DDBJ whole genome shotgun (WGS) entry which is preliminary data.</text>
</comment>
<keyword evidence="3" id="KW-0547">Nucleotide-binding</keyword>
<dbReference type="GO" id="GO:0016301">
    <property type="term" value="F:kinase activity"/>
    <property type="evidence" value="ECO:0007669"/>
    <property type="project" value="UniProtKB-KW"/>
</dbReference>
<dbReference type="SUPFAM" id="SSF142764">
    <property type="entry name" value="YgbK-like"/>
    <property type="match status" value="1"/>
</dbReference>